<dbReference type="GO" id="GO:0030527">
    <property type="term" value="F:structural constituent of chromatin"/>
    <property type="evidence" value="ECO:0007669"/>
    <property type="project" value="InterPro"/>
</dbReference>
<dbReference type="HOGENOM" id="CLU_2896887_0_0_0"/>
<organism evidence="1 2">
    <name type="scientific">Sebaldella termitidis (strain ATCC 33386 / NCTC 11300)</name>
    <dbReference type="NCBI Taxonomy" id="526218"/>
    <lineage>
        <taxon>Bacteria</taxon>
        <taxon>Fusobacteriati</taxon>
        <taxon>Fusobacteriota</taxon>
        <taxon>Fusobacteriia</taxon>
        <taxon>Fusobacteriales</taxon>
        <taxon>Leptotrichiaceae</taxon>
        <taxon>Sebaldella</taxon>
    </lineage>
</organism>
<reference evidence="2" key="1">
    <citation type="submission" date="2009-09" db="EMBL/GenBank/DDBJ databases">
        <title>The complete chromosome of Sebaldella termitidis ATCC 33386.</title>
        <authorList>
            <consortium name="US DOE Joint Genome Institute (JGI-PGF)"/>
            <person name="Lucas S."/>
            <person name="Copeland A."/>
            <person name="Lapidus A."/>
            <person name="Glavina del Rio T."/>
            <person name="Dalin E."/>
            <person name="Tice H."/>
            <person name="Bruce D."/>
            <person name="Goodwin L."/>
            <person name="Pitluck S."/>
            <person name="Kyrpides N."/>
            <person name="Mavromatis K."/>
            <person name="Ivanova N."/>
            <person name="Mikhailova N."/>
            <person name="Sims D."/>
            <person name="Meincke L."/>
            <person name="Brettin T."/>
            <person name="Detter J.C."/>
            <person name="Han C."/>
            <person name="Larimer F."/>
            <person name="Land M."/>
            <person name="Hauser L."/>
            <person name="Markowitz V."/>
            <person name="Cheng J.F."/>
            <person name="Hugenholtz P."/>
            <person name="Woyke T."/>
            <person name="Wu D."/>
            <person name="Eisen J.A."/>
        </authorList>
    </citation>
    <scope>NUCLEOTIDE SEQUENCE [LARGE SCALE GENOMIC DNA]</scope>
    <source>
        <strain evidence="2">ATCC 33386 / NCTC 11300</strain>
    </source>
</reference>
<accession>D1APH6</accession>
<evidence type="ECO:0000313" key="2">
    <source>
        <dbReference type="Proteomes" id="UP000000845"/>
    </source>
</evidence>
<gene>
    <name evidence="1" type="ordered locus">Sterm_3169</name>
</gene>
<dbReference type="RefSeq" id="WP_012862592.1">
    <property type="nucleotide sequence ID" value="NC_013517.1"/>
</dbReference>
<dbReference type="Proteomes" id="UP000000845">
    <property type="component" value="Chromosome"/>
</dbReference>
<dbReference type="STRING" id="526218.Sterm_3169"/>
<dbReference type="GO" id="GO:0003677">
    <property type="term" value="F:DNA binding"/>
    <property type="evidence" value="ECO:0007669"/>
    <property type="project" value="InterPro"/>
</dbReference>
<dbReference type="SUPFAM" id="SSF47729">
    <property type="entry name" value="IHF-like DNA-binding proteins"/>
    <property type="match status" value="1"/>
</dbReference>
<dbReference type="KEGG" id="str:Sterm_3169"/>
<protein>
    <submittedName>
        <fullName evidence="1">Uncharacterized protein</fullName>
    </submittedName>
</protein>
<reference evidence="1 2" key="2">
    <citation type="journal article" date="2010" name="Stand. Genomic Sci.">
        <title>Complete genome sequence of Sebaldella termitidis type strain (NCTC 11300).</title>
        <authorList>
            <person name="Harmon-Smith M."/>
            <person name="Celia L."/>
            <person name="Chertkov O."/>
            <person name="Lapidus A."/>
            <person name="Copeland A."/>
            <person name="Glavina Del Rio T."/>
            <person name="Nolan M."/>
            <person name="Lucas S."/>
            <person name="Tice H."/>
            <person name="Cheng J.F."/>
            <person name="Han C."/>
            <person name="Detter J.C."/>
            <person name="Bruce D."/>
            <person name="Goodwin L."/>
            <person name="Pitluck S."/>
            <person name="Pati A."/>
            <person name="Liolios K."/>
            <person name="Ivanova N."/>
            <person name="Mavromatis K."/>
            <person name="Mikhailova N."/>
            <person name="Chen A."/>
            <person name="Palaniappan K."/>
            <person name="Land M."/>
            <person name="Hauser L."/>
            <person name="Chang Y.J."/>
            <person name="Jeffries C.D."/>
            <person name="Brettin T."/>
            <person name="Goker M."/>
            <person name="Beck B."/>
            <person name="Bristow J."/>
            <person name="Eisen J.A."/>
            <person name="Markowitz V."/>
            <person name="Hugenholtz P."/>
            <person name="Kyrpides N.C."/>
            <person name="Klenk H.P."/>
            <person name="Chen F."/>
        </authorList>
    </citation>
    <scope>NUCLEOTIDE SEQUENCE [LARGE SCALE GENOMIC DNA]</scope>
    <source>
        <strain evidence="2">ATCC 33386 / NCTC 11300</strain>
    </source>
</reference>
<keyword evidence="2" id="KW-1185">Reference proteome</keyword>
<dbReference type="Pfam" id="PF00216">
    <property type="entry name" value="Bac_DNA_binding"/>
    <property type="match status" value="1"/>
</dbReference>
<name>D1APH6_SEBTE</name>
<dbReference type="AlphaFoldDB" id="D1APH6"/>
<dbReference type="InterPro" id="IPR010992">
    <property type="entry name" value="IHF-like_DNA-bd_dom_sf"/>
</dbReference>
<dbReference type="EMBL" id="CP001739">
    <property type="protein sequence ID" value="ACZ10010.1"/>
    <property type="molecule type" value="Genomic_DNA"/>
</dbReference>
<dbReference type="InterPro" id="IPR000119">
    <property type="entry name" value="Hist_DNA-bd"/>
</dbReference>
<dbReference type="Gene3D" id="4.10.520.10">
    <property type="entry name" value="IHF-like DNA-binding proteins"/>
    <property type="match status" value="1"/>
</dbReference>
<dbReference type="eggNOG" id="ENOG502ZH53">
    <property type="taxonomic scope" value="Bacteria"/>
</dbReference>
<sequence length="64" mass="7334">MNKTEIARKVSERSGVEFEECRKVIDAFEKVLEEELADSKGLGGAFDKIYNVMSFFKGKKEEKN</sequence>
<evidence type="ECO:0000313" key="1">
    <source>
        <dbReference type="EMBL" id="ACZ10010.1"/>
    </source>
</evidence>
<proteinExistence type="predicted"/>